<feature type="transmembrane region" description="Helical" evidence="1">
    <location>
        <begin position="109"/>
        <end position="126"/>
    </location>
</feature>
<organism evidence="3 4">
    <name type="scientific">Actinokineospora diospyrosa</name>
    <dbReference type="NCBI Taxonomy" id="103728"/>
    <lineage>
        <taxon>Bacteria</taxon>
        <taxon>Bacillati</taxon>
        <taxon>Actinomycetota</taxon>
        <taxon>Actinomycetes</taxon>
        <taxon>Pseudonocardiales</taxon>
        <taxon>Pseudonocardiaceae</taxon>
        <taxon>Actinokineospora</taxon>
    </lineage>
</organism>
<dbReference type="RefSeq" id="WP_253891680.1">
    <property type="nucleotide sequence ID" value="NZ_BAAAVB010000022.1"/>
</dbReference>
<evidence type="ECO:0000256" key="2">
    <source>
        <dbReference type="SAM" id="SignalP"/>
    </source>
</evidence>
<feature type="chain" id="PRO_5047175286" evidence="2">
    <location>
        <begin position="26"/>
        <end position="134"/>
    </location>
</feature>
<keyword evidence="2" id="KW-0732">Signal</keyword>
<dbReference type="Proteomes" id="UP001205185">
    <property type="component" value="Unassembled WGS sequence"/>
</dbReference>
<feature type="transmembrane region" description="Helical" evidence="1">
    <location>
        <begin position="79"/>
        <end position="97"/>
    </location>
</feature>
<evidence type="ECO:0000313" key="4">
    <source>
        <dbReference type="Proteomes" id="UP001205185"/>
    </source>
</evidence>
<protein>
    <submittedName>
        <fullName evidence="3">Uncharacterized protein</fullName>
    </submittedName>
</protein>
<reference evidence="3 4" key="1">
    <citation type="submission" date="2022-06" db="EMBL/GenBank/DDBJ databases">
        <title>Genomic Encyclopedia of Archaeal and Bacterial Type Strains, Phase II (KMG-II): from individual species to whole genera.</title>
        <authorList>
            <person name="Goeker M."/>
        </authorList>
    </citation>
    <scope>NUCLEOTIDE SEQUENCE [LARGE SCALE GENOMIC DNA]</scope>
    <source>
        <strain evidence="3 4">DSM 44255</strain>
    </source>
</reference>
<accession>A0ABT1INX1</accession>
<gene>
    <name evidence="3" type="ORF">LV75_006885</name>
</gene>
<comment type="caution">
    <text evidence="3">The sequence shown here is derived from an EMBL/GenBank/DDBJ whole genome shotgun (WGS) entry which is preliminary data.</text>
</comment>
<evidence type="ECO:0000313" key="3">
    <source>
        <dbReference type="EMBL" id="MCP2274350.1"/>
    </source>
</evidence>
<dbReference type="EMBL" id="JAMTCO010000024">
    <property type="protein sequence ID" value="MCP2274350.1"/>
    <property type="molecule type" value="Genomic_DNA"/>
</dbReference>
<keyword evidence="1" id="KW-1133">Transmembrane helix</keyword>
<name>A0ABT1INX1_9PSEU</name>
<sequence length="134" mass="13961">MNRRRTTIAAATMFGVVSAFQLALAAGAPLGRAAWGGTAAELPTGLRVASGFAIVLWAFAAVVVLRRGGVIDSPLPPKVARVGTWVIVALLGAGALMNAASSSPWERYGWAPFILVHLVLCIRVATRPVAQRTA</sequence>
<keyword evidence="4" id="KW-1185">Reference proteome</keyword>
<evidence type="ECO:0000256" key="1">
    <source>
        <dbReference type="SAM" id="Phobius"/>
    </source>
</evidence>
<keyword evidence="1" id="KW-0812">Transmembrane</keyword>
<feature type="signal peptide" evidence="2">
    <location>
        <begin position="1"/>
        <end position="25"/>
    </location>
</feature>
<feature type="transmembrane region" description="Helical" evidence="1">
    <location>
        <begin position="49"/>
        <end position="67"/>
    </location>
</feature>
<keyword evidence="1" id="KW-0472">Membrane</keyword>
<proteinExistence type="predicted"/>